<keyword evidence="6" id="KW-0472">Membrane</keyword>
<keyword evidence="8" id="KW-0675">Receptor</keyword>
<dbReference type="GO" id="GO:0004896">
    <property type="term" value="F:cytokine receptor activity"/>
    <property type="evidence" value="ECO:0007669"/>
    <property type="project" value="TreeGrafter"/>
</dbReference>
<dbReference type="EMBL" id="MU827802">
    <property type="protein sequence ID" value="KAJ7326513.1"/>
    <property type="molecule type" value="Genomic_DNA"/>
</dbReference>
<evidence type="ECO:0000256" key="6">
    <source>
        <dbReference type="ARBA" id="ARBA00023136"/>
    </source>
</evidence>
<dbReference type="PANTHER" id="PTHR23036:SF151">
    <property type="entry name" value="FIBRONECTIN TYPE-III DOMAIN-CONTAINING PROTEIN"/>
    <property type="match status" value="1"/>
</dbReference>
<dbReference type="GO" id="GO:0043235">
    <property type="term" value="C:receptor complex"/>
    <property type="evidence" value="ECO:0007669"/>
    <property type="project" value="TreeGrafter"/>
</dbReference>
<gene>
    <name evidence="11" type="ORF">OS493_027457</name>
</gene>
<dbReference type="FunFam" id="2.60.40.10:FF:000360">
    <property type="entry name" value="Sidekick cell adhesion molecule 2"/>
    <property type="match status" value="1"/>
</dbReference>
<dbReference type="GO" id="GO:0009897">
    <property type="term" value="C:external side of plasma membrane"/>
    <property type="evidence" value="ECO:0007669"/>
    <property type="project" value="TreeGrafter"/>
</dbReference>
<proteinExistence type="predicted"/>
<dbReference type="Pfam" id="PF13385">
    <property type="entry name" value="Laminin_G_3"/>
    <property type="match status" value="1"/>
</dbReference>
<organism evidence="11 12">
    <name type="scientific">Desmophyllum pertusum</name>
    <dbReference type="NCBI Taxonomy" id="174260"/>
    <lineage>
        <taxon>Eukaryota</taxon>
        <taxon>Metazoa</taxon>
        <taxon>Cnidaria</taxon>
        <taxon>Anthozoa</taxon>
        <taxon>Hexacorallia</taxon>
        <taxon>Scleractinia</taxon>
        <taxon>Caryophylliina</taxon>
        <taxon>Caryophylliidae</taxon>
        <taxon>Desmophyllum</taxon>
    </lineage>
</organism>
<evidence type="ECO:0000256" key="5">
    <source>
        <dbReference type="ARBA" id="ARBA00022989"/>
    </source>
</evidence>
<keyword evidence="2" id="KW-0812">Transmembrane</keyword>
<dbReference type="InterPro" id="IPR013783">
    <property type="entry name" value="Ig-like_fold"/>
</dbReference>
<name>A0A9W9Y9H8_9CNID</name>
<dbReference type="FunFam" id="2.60.40.10:FF:000028">
    <property type="entry name" value="Neuronal cell adhesion molecule"/>
    <property type="match status" value="4"/>
</dbReference>
<feature type="domain" description="Fibronectin type-III" evidence="10">
    <location>
        <begin position="709"/>
        <end position="803"/>
    </location>
</feature>
<evidence type="ECO:0000313" key="12">
    <source>
        <dbReference type="Proteomes" id="UP001163046"/>
    </source>
</evidence>
<dbReference type="InterPro" id="IPR013320">
    <property type="entry name" value="ConA-like_dom_sf"/>
</dbReference>
<feature type="domain" description="Fibronectin type-III" evidence="10">
    <location>
        <begin position="1121"/>
        <end position="1217"/>
    </location>
</feature>
<dbReference type="GO" id="GO:0019955">
    <property type="term" value="F:cytokine binding"/>
    <property type="evidence" value="ECO:0007669"/>
    <property type="project" value="TreeGrafter"/>
</dbReference>
<dbReference type="InterPro" id="IPR050379">
    <property type="entry name" value="Type-I_Cytokine_Rcpt"/>
</dbReference>
<keyword evidence="4" id="KW-0677">Repeat</keyword>
<evidence type="ECO:0000256" key="8">
    <source>
        <dbReference type="ARBA" id="ARBA00023170"/>
    </source>
</evidence>
<evidence type="ECO:0000256" key="2">
    <source>
        <dbReference type="ARBA" id="ARBA00022692"/>
    </source>
</evidence>
<reference evidence="11" key="1">
    <citation type="submission" date="2023-01" db="EMBL/GenBank/DDBJ databases">
        <title>Genome assembly of the deep-sea coral Lophelia pertusa.</title>
        <authorList>
            <person name="Herrera S."/>
            <person name="Cordes E."/>
        </authorList>
    </citation>
    <scope>NUCLEOTIDE SEQUENCE</scope>
    <source>
        <strain evidence="11">USNM1676648</strain>
        <tissue evidence="11">Polyp</tissue>
    </source>
</reference>
<dbReference type="SMART" id="SM00060">
    <property type="entry name" value="FN3"/>
    <property type="match status" value="12"/>
</dbReference>
<dbReference type="FunFam" id="2.60.40.10:FF:000093">
    <property type="entry name" value="Down syndrome cell adhesion molecule, isoform B"/>
    <property type="match status" value="1"/>
</dbReference>
<dbReference type="InterPro" id="IPR003961">
    <property type="entry name" value="FN3_dom"/>
</dbReference>
<feature type="domain" description="Fibronectin type-III" evidence="10">
    <location>
        <begin position="1009"/>
        <end position="1116"/>
    </location>
</feature>
<evidence type="ECO:0000256" key="1">
    <source>
        <dbReference type="ARBA" id="ARBA00004370"/>
    </source>
</evidence>
<dbReference type="PROSITE" id="PS50853">
    <property type="entry name" value="FN3"/>
    <property type="match status" value="11"/>
</dbReference>
<keyword evidence="12" id="KW-1185">Reference proteome</keyword>
<dbReference type="Gene3D" id="2.60.40.10">
    <property type="entry name" value="Immunoglobulins"/>
    <property type="match status" value="12"/>
</dbReference>
<evidence type="ECO:0000259" key="10">
    <source>
        <dbReference type="PROSITE" id="PS50853"/>
    </source>
</evidence>
<feature type="domain" description="Fibronectin type-III" evidence="10">
    <location>
        <begin position="911"/>
        <end position="1004"/>
    </location>
</feature>
<protein>
    <recommendedName>
        <fullName evidence="10">Fibronectin type-III domain-containing protein</fullName>
    </recommendedName>
</protein>
<keyword evidence="9" id="KW-0325">Glycoprotein</keyword>
<comment type="subcellular location">
    <subcellularLocation>
        <location evidence="1">Membrane</location>
    </subcellularLocation>
</comment>
<dbReference type="Proteomes" id="UP001163046">
    <property type="component" value="Unassembled WGS sequence"/>
</dbReference>
<feature type="domain" description="Fibronectin type-III" evidence="10">
    <location>
        <begin position="507"/>
        <end position="601"/>
    </location>
</feature>
<dbReference type="SUPFAM" id="SSF49899">
    <property type="entry name" value="Concanavalin A-like lectins/glucanases"/>
    <property type="match status" value="1"/>
</dbReference>
<dbReference type="Pfam" id="PF00041">
    <property type="entry name" value="fn3"/>
    <property type="match status" value="11"/>
</dbReference>
<dbReference type="InterPro" id="IPR036116">
    <property type="entry name" value="FN3_sf"/>
</dbReference>
<feature type="domain" description="Fibronectin type-III" evidence="10">
    <location>
        <begin position="1423"/>
        <end position="1518"/>
    </location>
</feature>
<evidence type="ECO:0000256" key="4">
    <source>
        <dbReference type="ARBA" id="ARBA00022737"/>
    </source>
</evidence>
<feature type="domain" description="Fibronectin type-III" evidence="10">
    <location>
        <begin position="1222"/>
        <end position="1317"/>
    </location>
</feature>
<feature type="domain" description="Fibronectin type-III" evidence="10">
    <location>
        <begin position="1322"/>
        <end position="1418"/>
    </location>
</feature>
<comment type="caution">
    <text evidence="11">The sequence shown here is derived from an EMBL/GenBank/DDBJ whole genome shotgun (WGS) entry which is preliminary data.</text>
</comment>
<feature type="domain" description="Fibronectin type-III" evidence="10">
    <location>
        <begin position="806"/>
        <end position="906"/>
    </location>
</feature>
<dbReference type="OrthoDB" id="5967789at2759"/>
<evidence type="ECO:0000256" key="9">
    <source>
        <dbReference type="ARBA" id="ARBA00023180"/>
    </source>
</evidence>
<dbReference type="SUPFAM" id="SSF49265">
    <property type="entry name" value="Fibronectin type III"/>
    <property type="match status" value="7"/>
</dbReference>
<keyword evidence="3" id="KW-0732">Signal</keyword>
<dbReference type="CDD" id="cd00063">
    <property type="entry name" value="FN3"/>
    <property type="match status" value="11"/>
</dbReference>
<sequence>MDDNKKIYNKIGYDSGVAPSGANTIKGIKGKAVYIESGASGAFTLNEGLPHSECLFNTSQCNEGFTLMLWLWYKHKDAGQVFLATSGDNYRGHRIFQTNTNTPQVAYQITSSTKKCIVVFSTPKEVWTHYTLTYRSLDAPDGIEVFVNGEEVTDFVFKKCSDGSFAVNNMTRLSIGEHEGELPEATFDEMIIWYRKLTSEDVLTAYNYYKGGPNLQLHVNVDFTGTSWNARLLDHETDAFKTWTQPLTNNIQSLYNNTRGDVGVVVHKYWNASGAVGCELTMKFTDTGYSALEPVINWLSASAYQINSLEANDIFITAVSLQALNASKERSIDLSITWNGPTELSHGIFQGYEIFYLDTKLGKEFNVSLRTSDTFYVIQNLLPYTKYMITARSFTLEGEGKMSEPIIIWTAETAPSHPPTNITAFYKNATSLQVTWATIPTDHEEVSGVINGYIVLFFAVKDGNSTAKNVSVESGNLNETILVDLQFLQTTAFKFWVLQRRTIPSLGPSNVTAQTINSSSILVRWGPVPSEGRHGIIIDYGVYYIKKDAPLPLKRQSCDNMYWCEITDLDMYTRYQIVLRGFTIKGYGPNTSVEALTEKGVNQPPANLTAHNTSSTSLLITWDLAPWDEAYETTLAYEVTILRAYNSSEKKTLAILGACVNASNMSLHQTNLLKYTPYRISVAGVTRKGIGKSSDEIIVLTDEDIPSLGPSNVTAQTINSSSILVRWGPVPSEGRHGIIIDYGVYYIKKDAPLPLKRQSCDNMYWCEITDLDMYTRYQIVLRGFTIKGYGPNTSVEALTEKGVNQPPANLTAHNTSSTSLLITWDLAPWDEAYETTLAYEVTILRAYNSSEKKTLAILGACVNASNMSLHQTNLLKYTPYRISVAGVTRKGIGKSSDEIIVLTDEDTPEGSPQNITPAATSATSLTLAWKPLTKDFANGLILGYHILLFDKLRNKTQNLTVQSLDQANIENLFPYTEYEARIVPFNSKGLGNASDVISVRTKEAAPSRPPSNFTGQVPSSTALTLDWKPVDALHINGVLRAYVIVYFITHSPHVTRHNISVPVTSGRKRRAISDPSTPGYELSGLRKYTTYTIRVMAYTVDYGVPSLEINMTTAQDVPSHPPINVSAFNTSSTSINVTWRLVPDDYLNGILHGYRILYRQADKPIENFSNLTVNSSFLDTEIKDLEFFTKYELRVSAFTMVGDGNISEPVFCVTDESVPEGAPINVSTLPANTTALTVNWLPVLEEHRKGFILGYWIALSNSTGECMRNVSVLGSEVLTITLGGLEIWTNYSVQIRAFNVKGNGPWSGIVRGNTDEEAPRVAPENITAFNTSSTSLRVTWQPISTQDLRGILRAYRVYYIEQETYFTRSLRNVTVDSSTLEVELVDLYKFTIYSVYVVARTNKDGVSSEKVNISTDEDKPNRAPADVVVWTPHSTALRVSWNEVPNGYKNGIIRGYKVQYTEMKENGLATTEDIQPWKRSLSITGLKKFTLYNITVLAYTSKGDGESYSKVIMTDQDGTFAKGPAGHTRQHCVQCCPQCLNYTL</sequence>
<accession>A0A9W9Y9H8</accession>
<evidence type="ECO:0000313" key="11">
    <source>
        <dbReference type="EMBL" id="KAJ7326513.1"/>
    </source>
</evidence>
<keyword evidence="7" id="KW-1015">Disulfide bond</keyword>
<feature type="domain" description="Fibronectin type-III" evidence="10">
    <location>
        <begin position="320"/>
        <end position="413"/>
    </location>
</feature>
<dbReference type="Gene3D" id="2.60.120.200">
    <property type="match status" value="1"/>
</dbReference>
<feature type="domain" description="Fibronectin type-III" evidence="10">
    <location>
        <begin position="604"/>
        <end position="704"/>
    </location>
</feature>
<dbReference type="PANTHER" id="PTHR23036">
    <property type="entry name" value="CYTOKINE RECEPTOR"/>
    <property type="match status" value="1"/>
</dbReference>
<evidence type="ECO:0000256" key="3">
    <source>
        <dbReference type="ARBA" id="ARBA00022729"/>
    </source>
</evidence>
<evidence type="ECO:0000256" key="7">
    <source>
        <dbReference type="ARBA" id="ARBA00023157"/>
    </source>
</evidence>
<keyword evidence="5" id="KW-1133">Transmembrane helix</keyword>